<feature type="transmembrane region" description="Helical" evidence="1">
    <location>
        <begin position="55"/>
        <end position="75"/>
    </location>
</feature>
<feature type="transmembrane region" description="Helical" evidence="1">
    <location>
        <begin position="82"/>
        <end position="103"/>
    </location>
</feature>
<feature type="transmembrane region" description="Helical" evidence="1">
    <location>
        <begin position="21"/>
        <end position="43"/>
    </location>
</feature>
<reference evidence="2 3" key="1">
    <citation type="submission" date="2021-07" db="EMBL/GenBank/DDBJ databases">
        <title>Whole Genome Sequence of Nocardia Iowensis.</title>
        <authorList>
            <person name="Lamm A."/>
            <person name="Collins-Fairclough A.M."/>
            <person name="Bunk B."/>
            <person name="Sproer C."/>
        </authorList>
    </citation>
    <scope>NUCLEOTIDE SEQUENCE [LARGE SCALE GENOMIC DNA]</scope>
    <source>
        <strain evidence="2 3">NRRL 5646</strain>
    </source>
</reference>
<keyword evidence="3" id="KW-1185">Reference proteome</keyword>
<evidence type="ECO:0000313" key="3">
    <source>
        <dbReference type="Proteomes" id="UP000694257"/>
    </source>
</evidence>
<protein>
    <recommendedName>
        <fullName evidence="4">Facilitated glucose transporter</fullName>
    </recommendedName>
</protein>
<keyword evidence="1" id="KW-0812">Transmembrane</keyword>
<keyword evidence="1" id="KW-0472">Membrane</keyword>
<accession>A0ABX8RLT1</accession>
<organism evidence="2 3">
    <name type="scientific">Nocardia iowensis</name>
    <dbReference type="NCBI Taxonomy" id="204891"/>
    <lineage>
        <taxon>Bacteria</taxon>
        <taxon>Bacillati</taxon>
        <taxon>Actinomycetota</taxon>
        <taxon>Actinomycetes</taxon>
        <taxon>Mycobacteriales</taxon>
        <taxon>Nocardiaceae</taxon>
        <taxon>Nocardia</taxon>
    </lineage>
</organism>
<proteinExistence type="predicted"/>
<sequence>MRAAVDDHAPVASTYGDSPSASAALGPLILVILVIDAFITLALEVLYLPTYLGGTAFPLAGLLAGVVNLLLMLGVRAVSQRVAVMFLPLAAWTFGFLICASTGPGGDIMLASDWRTVLLLFGGLVPPLVYIYVRVNSGLFSRR</sequence>
<evidence type="ECO:0000256" key="1">
    <source>
        <dbReference type="SAM" id="Phobius"/>
    </source>
</evidence>
<evidence type="ECO:0000313" key="2">
    <source>
        <dbReference type="EMBL" id="QXN90538.1"/>
    </source>
</evidence>
<feature type="transmembrane region" description="Helical" evidence="1">
    <location>
        <begin position="115"/>
        <end position="133"/>
    </location>
</feature>
<evidence type="ECO:0008006" key="4">
    <source>
        <dbReference type="Google" id="ProtNLM"/>
    </source>
</evidence>
<dbReference type="EMBL" id="CP078145">
    <property type="protein sequence ID" value="QXN90538.1"/>
    <property type="molecule type" value="Genomic_DNA"/>
</dbReference>
<dbReference type="Proteomes" id="UP000694257">
    <property type="component" value="Chromosome"/>
</dbReference>
<keyword evidence="1" id="KW-1133">Transmembrane helix</keyword>
<name>A0ABX8RLT1_NOCIO</name>
<gene>
    <name evidence="2" type="ORF">KV110_34965</name>
</gene>